<dbReference type="GO" id="GO:0051666">
    <property type="term" value="P:actin cortical patch localization"/>
    <property type="evidence" value="ECO:0007669"/>
    <property type="project" value="InterPro"/>
</dbReference>
<dbReference type="GO" id="GO:0031097">
    <property type="term" value="C:medial cortex"/>
    <property type="evidence" value="ECO:0007669"/>
    <property type="project" value="TreeGrafter"/>
</dbReference>
<dbReference type="SMART" id="SM00326">
    <property type="entry name" value="SH3"/>
    <property type="match status" value="1"/>
</dbReference>
<evidence type="ECO:0000256" key="3">
    <source>
        <dbReference type="SAM" id="MobiDB-lite"/>
    </source>
</evidence>
<dbReference type="Pfam" id="PF14604">
    <property type="entry name" value="SH3_9"/>
    <property type="match status" value="1"/>
</dbReference>
<evidence type="ECO:0000256" key="1">
    <source>
        <dbReference type="ARBA" id="ARBA00022443"/>
    </source>
</evidence>
<dbReference type="InterPro" id="IPR036028">
    <property type="entry name" value="SH3-like_dom_sf"/>
</dbReference>
<evidence type="ECO:0000256" key="2">
    <source>
        <dbReference type="PROSITE-ProRule" id="PRU00192"/>
    </source>
</evidence>
<dbReference type="GO" id="GO:1990528">
    <property type="term" value="C:Rvs161p-Rvs167p complex"/>
    <property type="evidence" value="ECO:0007669"/>
    <property type="project" value="TreeGrafter"/>
</dbReference>
<dbReference type="Gene3D" id="2.30.30.40">
    <property type="entry name" value="SH3 Domains"/>
    <property type="match status" value="1"/>
</dbReference>
<dbReference type="InterPro" id="IPR046982">
    <property type="entry name" value="BIN3/RVS161-like"/>
</dbReference>
<sequence length="583" mass="63777">MVVFTKLVTCAEHCARQDPAQSSSTAVAACAPLSSSWKQAILASNPGELEHDTQVDTEVQSSPTRTLTLSRPYLAEDQLYRATQGVQAHCDHDHRMQSVSRSWGKLVGKGPGDNAKVSLMLNDFEDADKLIDSAKSWREAWISLVTSQLGIATEYEGLYDPIVGATDGHGKEMTPTPESQLQRTLRLCEVYRELKDELMEEIGQIEPRVIKPATDARDCIQPIRKTIKKRENKRLDYEKQQDKVNKLARKSGKTPKEENQLAKAQEDMNNMAEEFHIADGHLRETLPHIVNAAFSMVPPLLGCHVLIQNKLLGLYYTFLNGYCEEVGFPSPPPPMEQVVADWTADFKPVQAEMEQIGCVSRGKAIHMSMRLPAEQPEQPGARRVVAPPQPDALRRTSTGLIPGNDPKGRLQRMSSAPAPAPPSQPTPRPGLGGAHLRATDFTTATALGEPSSAPLVVRPRTQGPVDYFGHDRPQHSPASTPGGHGHPQPHRQPSSSSISAASIAAKKKPPPPPPPKPRIPAAKPPDEFVVAMFAFPGQGKGDLSFQAGDRIRIIKKTQTADDWWEGEVGGRKGSFPANYCQPA</sequence>
<evidence type="ECO:0008006" key="8">
    <source>
        <dbReference type="Google" id="ProtNLM"/>
    </source>
</evidence>
<feature type="domain" description="BAR" evidence="5">
    <location>
        <begin position="102"/>
        <end position="332"/>
    </location>
</feature>
<feature type="compositionally biased region" description="Pro residues" evidence="3">
    <location>
        <begin position="418"/>
        <end position="428"/>
    </location>
</feature>
<dbReference type="Proteomes" id="UP000294847">
    <property type="component" value="Chromosome 7"/>
</dbReference>
<feature type="region of interest" description="Disordered" evidence="3">
    <location>
        <begin position="373"/>
        <end position="524"/>
    </location>
</feature>
<evidence type="ECO:0000313" key="6">
    <source>
        <dbReference type="EMBL" id="QBZ65839.1"/>
    </source>
</evidence>
<dbReference type="VEuPathDB" id="FungiDB:M_BR32_EuGene_00056461"/>
<accession>A0A4P7NTW8</accession>
<evidence type="ECO:0000259" key="5">
    <source>
        <dbReference type="PROSITE" id="PS51021"/>
    </source>
</evidence>
<dbReference type="PROSITE" id="PS51021">
    <property type="entry name" value="BAR"/>
    <property type="match status" value="1"/>
</dbReference>
<dbReference type="EMBL" id="CP034210">
    <property type="protein sequence ID" value="QBZ65839.1"/>
    <property type="molecule type" value="Genomic_DNA"/>
</dbReference>
<organism evidence="6 7">
    <name type="scientific">Pyricularia oryzae</name>
    <name type="common">Rice blast fungus</name>
    <name type="synonym">Magnaporthe oryzae</name>
    <dbReference type="NCBI Taxonomy" id="318829"/>
    <lineage>
        <taxon>Eukaryota</taxon>
        <taxon>Fungi</taxon>
        <taxon>Dikarya</taxon>
        <taxon>Ascomycota</taxon>
        <taxon>Pezizomycotina</taxon>
        <taxon>Sordariomycetes</taxon>
        <taxon>Sordariomycetidae</taxon>
        <taxon>Magnaporthales</taxon>
        <taxon>Pyriculariaceae</taxon>
        <taxon>Pyricularia</taxon>
    </lineage>
</organism>
<feature type="domain" description="SH3" evidence="4">
    <location>
        <begin position="524"/>
        <end position="583"/>
    </location>
</feature>
<dbReference type="SUPFAM" id="SSF103657">
    <property type="entry name" value="BAR/IMD domain-like"/>
    <property type="match status" value="1"/>
</dbReference>
<dbReference type="CDD" id="cd07599">
    <property type="entry name" value="BAR_Rvs167p"/>
    <property type="match status" value="1"/>
</dbReference>
<evidence type="ECO:0000313" key="7">
    <source>
        <dbReference type="Proteomes" id="UP000294847"/>
    </source>
</evidence>
<dbReference type="GO" id="GO:0008289">
    <property type="term" value="F:lipid binding"/>
    <property type="evidence" value="ECO:0007669"/>
    <property type="project" value="TreeGrafter"/>
</dbReference>
<dbReference type="InterPro" id="IPR001452">
    <property type="entry name" value="SH3_domain"/>
</dbReference>
<dbReference type="GO" id="GO:0097320">
    <property type="term" value="P:plasma membrane tubulation"/>
    <property type="evidence" value="ECO:0007669"/>
    <property type="project" value="TreeGrafter"/>
</dbReference>
<dbReference type="PROSITE" id="PS51257">
    <property type="entry name" value="PROKAR_LIPOPROTEIN"/>
    <property type="match status" value="1"/>
</dbReference>
<dbReference type="GO" id="GO:0043332">
    <property type="term" value="C:mating projection tip"/>
    <property type="evidence" value="ECO:0007669"/>
    <property type="project" value="TreeGrafter"/>
</dbReference>
<dbReference type="Pfam" id="PF03114">
    <property type="entry name" value="BAR"/>
    <property type="match status" value="1"/>
</dbReference>
<dbReference type="PANTHER" id="PTHR47174:SF2">
    <property type="entry name" value="SH3 DOMAIN SIGNALLING PROTEIN (AFU_ORTHOLOGUE AFUA_5G07670)"/>
    <property type="match status" value="1"/>
</dbReference>
<dbReference type="GO" id="GO:0006897">
    <property type="term" value="P:endocytosis"/>
    <property type="evidence" value="ECO:0007669"/>
    <property type="project" value="InterPro"/>
</dbReference>
<proteinExistence type="predicted"/>
<dbReference type="GO" id="GO:0030479">
    <property type="term" value="C:actin cortical patch"/>
    <property type="evidence" value="ECO:0007669"/>
    <property type="project" value="TreeGrafter"/>
</dbReference>
<feature type="region of interest" description="Disordered" evidence="3">
    <location>
        <begin position="241"/>
        <end position="261"/>
    </location>
</feature>
<keyword evidence="1 2" id="KW-0728">SH3 domain</keyword>
<feature type="compositionally biased region" description="Low complexity" evidence="3">
    <location>
        <begin position="493"/>
        <end position="504"/>
    </location>
</feature>
<dbReference type="PRINTS" id="PR00452">
    <property type="entry name" value="SH3DOMAIN"/>
</dbReference>
<protein>
    <recommendedName>
        <fullName evidence="8">SH3 domain signaling protein</fullName>
    </recommendedName>
</protein>
<dbReference type="Gene3D" id="1.20.1270.60">
    <property type="entry name" value="Arfaptin homology (AH) domain/BAR domain"/>
    <property type="match status" value="1"/>
</dbReference>
<dbReference type="PANTHER" id="PTHR47174">
    <property type="entry name" value="BRIDGING INTEGRATOR 3"/>
    <property type="match status" value="1"/>
</dbReference>
<gene>
    <name evidence="6" type="ORF">PoMZ_12805</name>
</gene>
<reference evidence="6 7" key="1">
    <citation type="journal article" date="2019" name="Mol. Biol. Evol.">
        <title>Blast fungal genomes show frequent chromosomal changes, gene gains and losses, and effector gene turnover.</title>
        <authorList>
            <person name="Gomez Luciano L.B."/>
            <person name="Jason Tsai I."/>
            <person name="Chuma I."/>
            <person name="Tosa Y."/>
            <person name="Chen Y.H."/>
            <person name="Li J.Y."/>
            <person name="Li M.Y."/>
            <person name="Jade Lu M.Y."/>
            <person name="Nakayashiki H."/>
            <person name="Li W.H."/>
        </authorList>
    </citation>
    <scope>NUCLEOTIDE SEQUENCE [LARGE SCALE GENOMIC DNA]</scope>
    <source>
        <strain evidence="6">MZ5-1-6</strain>
    </source>
</reference>
<dbReference type="FunFam" id="2.30.30.40:FF:000100">
    <property type="entry name" value="SH3 domain-containing YSC84-like protein 1"/>
    <property type="match status" value="1"/>
</dbReference>
<dbReference type="PROSITE" id="PS50002">
    <property type="entry name" value="SH3"/>
    <property type="match status" value="1"/>
</dbReference>
<dbReference type="InterPro" id="IPR004148">
    <property type="entry name" value="BAR_dom"/>
</dbReference>
<evidence type="ECO:0000259" key="4">
    <source>
        <dbReference type="PROSITE" id="PS50002"/>
    </source>
</evidence>
<name>A0A4P7NTW8_PYROR</name>
<dbReference type="SUPFAM" id="SSF50044">
    <property type="entry name" value="SH3-domain"/>
    <property type="match status" value="1"/>
</dbReference>
<dbReference type="InterPro" id="IPR027267">
    <property type="entry name" value="AH/BAR_dom_sf"/>
</dbReference>
<dbReference type="AlphaFoldDB" id="A0A4P7NTW8"/>